<dbReference type="Pfam" id="PF00069">
    <property type="entry name" value="Pkinase"/>
    <property type="match status" value="1"/>
</dbReference>
<dbReference type="InterPro" id="IPR000719">
    <property type="entry name" value="Prot_kinase_dom"/>
</dbReference>
<dbReference type="SUPFAM" id="SSF56112">
    <property type="entry name" value="Protein kinase-like (PK-like)"/>
    <property type="match status" value="1"/>
</dbReference>
<evidence type="ECO:0000256" key="7">
    <source>
        <dbReference type="SAM" id="MobiDB-lite"/>
    </source>
</evidence>
<feature type="compositionally biased region" description="Basic and acidic residues" evidence="7">
    <location>
        <begin position="85"/>
        <end position="97"/>
    </location>
</feature>
<dbReference type="STRING" id="329046.A0A1Y2CZ94"/>
<dbReference type="GO" id="GO:0005524">
    <property type="term" value="F:ATP binding"/>
    <property type="evidence" value="ECO:0007669"/>
    <property type="project" value="UniProtKB-UniRule"/>
</dbReference>
<reference evidence="9 10" key="1">
    <citation type="submission" date="2016-07" db="EMBL/GenBank/DDBJ databases">
        <title>Pervasive Adenine N6-methylation of Active Genes in Fungi.</title>
        <authorList>
            <consortium name="DOE Joint Genome Institute"/>
            <person name="Mondo S.J."/>
            <person name="Dannebaum R.O."/>
            <person name="Kuo R.C."/>
            <person name="Labutti K."/>
            <person name="Haridas S."/>
            <person name="Kuo A."/>
            <person name="Salamov A."/>
            <person name="Ahrendt S.R."/>
            <person name="Lipzen A."/>
            <person name="Sullivan W."/>
            <person name="Andreopoulos W.B."/>
            <person name="Clum A."/>
            <person name="Lindquist E."/>
            <person name="Daum C."/>
            <person name="Ramamoorthy G.K."/>
            <person name="Gryganskyi A."/>
            <person name="Culley D."/>
            <person name="Magnuson J.K."/>
            <person name="James T.Y."/>
            <person name="O'Malley M.A."/>
            <person name="Stajich J.E."/>
            <person name="Spatafora J.W."/>
            <person name="Visel A."/>
            <person name="Grigoriev I.V."/>
        </authorList>
    </citation>
    <scope>NUCLEOTIDE SEQUENCE [LARGE SCALE GENOMIC DNA]</scope>
    <source>
        <strain evidence="9 10">JEL800</strain>
    </source>
</reference>
<dbReference type="Gene3D" id="3.30.200.20">
    <property type="entry name" value="Phosphorylase Kinase, domain 1"/>
    <property type="match status" value="1"/>
</dbReference>
<name>A0A1Y2CZ94_9FUNG</name>
<dbReference type="InterPro" id="IPR050494">
    <property type="entry name" value="Ser_Thr_dual-spec_kinase"/>
</dbReference>
<keyword evidence="5 6" id="KW-0067">ATP-binding</keyword>
<comment type="caution">
    <text evidence="9">The sequence shown here is derived from an EMBL/GenBank/DDBJ whole genome shotgun (WGS) entry which is preliminary data.</text>
</comment>
<dbReference type="PROSITE" id="PS00108">
    <property type="entry name" value="PROTEIN_KINASE_ST"/>
    <property type="match status" value="1"/>
</dbReference>
<dbReference type="GO" id="GO:0004674">
    <property type="term" value="F:protein serine/threonine kinase activity"/>
    <property type="evidence" value="ECO:0007669"/>
    <property type="project" value="UniProtKB-KW"/>
</dbReference>
<dbReference type="EMBL" id="MCGO01000003">
    <property type="protein sequence ID" value="ORY52353.1"/>
    <property type="molecule type" value="Genomic_DNA"/>
</dbReference>
<sequence>MTPVSTPPPALAPAIDAAAEEGEVVVVSATSATAAKRDFDEAAITDGEGSGDSDALASDKDKDKEKDNEKDRELRRVRKHKKHRSDRDRDRDRDRDTTRKHRDHSRERRESRDARESRDFRDDKDRRDRDRLPRRGSLDAPTATNEMRETSETQETATGTGTGIETSSSSLSVKPQEDESTDAAIEISFGDEEEERRLIEERRKRRQAFWKSIHRLHRLNNEPVNMDSPLVLEQTHSTNDKRESSPGTAAEVSAADYDPNQDGAYDEQHRHKRGAVEYCNSNNEKGKKKSKAAADEFDMFAEILESAVVIRTADNPALIDNWDDPEGYYRIILGEVLDNRYHVYQNLGKGVFSGVVRARDTKDGDRDVAIKVIRNNDTMYRAGTRSEDKKHVIRLERHFEHKGHLCMVFEMLSMNLREVLKKFGKDIGNILHADIKPDNILVTESKNSLKLCDLGSASDASENEITPYLVSRFYRAPEIILGLQYDFSMDMWSIACTLYELYTGKILFPGRSNNHMLKVIQEKGSIHKHAFDDNFQFLSVESDKVTGKDVVGRDLKGRLVDGFGGDVEERKVVEAFVDLLEKCLALDPAKRLTVQEAMVHPFVRPVMG</sequence>
<gene>
    <name evidence="9" type="ORF">BCR33DRAFT_752652</name>
</gene>
<feature type="domain" description="Protein kinase" evidence="8">
    <location>
        <begin position="341"/>
        <end position="603"/>
    </location>
</feature>
<evidence type="ECO:0000256" key="5">
    <source>
        <dbReference type="ARBA" id="ARBA00022840"/>
    </source>
</evidence>
<evidence type="ECO:0000256" key="1">
    <source>
        <dbReference type="ARBA" id="ARBA00022527"/>
    </source>
</evidence>
<feature type="compositionally biased region" description="Low complexity" evidence="7">
    <location>
        <begin position="153"/>
        <end position="172"/>
    </location>
</feature>
<feature type="compositionally biased region" description="Basic residues" evidence="7">
    <location>
        <begin position="75"/>
        <end position="84"/>
    </location>
</feature>
<proteinExistence type="predicted"/>
<dbReference type="Proteomes" id="UP000193642">
    <property type="component" value="Unassembled WGS sequence"/>
</dbReference>
<dbReference type="InterPro" id="IPR011009">
    <property type="entry name" value="Kinase-like_dom_sf"/>
</dbReference>
<dbReference type="PANTHER" id="PTHR24058:SF103">
    <property type="entry name" value="SERINE_THREONINE-PROTEIN KINASE PRP4 HOMOLOG"/>
    <property type="match status" value="1"/>
</dbReference>
<dbReference type="OrthoDB" id="9332038at2759"/>
<dbReference type="SMART" id="SM00220">
    <property type="entry name" value="S_TKc"/>
    <property type="match status" value="1"/>
</dbReference>
<keyword evidence="1" id="KW-0723">Serine/threonine-protein kinase</keyword>
<accession>A0A1Y2CZ94</accession>
<feature type="binding site" evidence="6">
    <location>
        <position position="371"/>
    </location>
    <ligand>
        <name>ATP</name>
        <dbReference type="ChEBI" id="CHEBI:30616"/>
    </ligand>
</feature>
<keyword evidence="3 6" id="KW-0547">Nucleotide-binding</keyword>
<dbReference type="PANTHER" id="PTHR24058">
    <property type="entry name" value="DUAL SPECIFICITY PROTEIN KINASE"/>
    <property type="match status" value="1"/>
</dbReference>
<evidence type="ECO:0000256" key="4">
    <source>
        <dbReference type="ARBA" id="ARBA00022777"/>
    </source>
</evidence>
<dbReference type="PROSITE" id="PS50011">
    <property type="entry name" value="PROTEIN_KINASE_DOM"/>
    <property type="match status" value="1"/>
</dbReference>
<evidence type="ECO:0000313" key="9">
    <source>
        <dbReference type="EMBL" id="ORY52353.1"/>
    </source>
</evidence>
<keyword evidence="4 9" id="KW-0418">Kinase</keyword>
<evidence type="ECO:0000256" key="2">
    <source>
        <dbReference type="ARBA" id="ARBA00022679"/>
    </source>
</evidence>
<keyword evidence="10" id="KW-1185">Reference proteome</keyword>
<feature type="compositionally biased region" description="Basic and acidic residues" evidence="7">
    <location>
        <begin position="57"/>
        <end position="74"/>
    </location>
</feature>
<evidence type="ECO:0000259" key="8">
    <source>
        <dbReference type="PROSITE" id="PS50011"/>
    </source>
</evidence>
<dbReference type="PROSITE" id="PS00107">
    <property type="entry name" value="PROTEIN_KINASE_ATP"/>
    <property type="match status" value="1"/>
</dbReference>
<feature type="region of interest" description="Disordered" evidence="7">
    <location>
        <begin position="235"/>
        <end position="258"/>
    </location>
</feature>
<dbReference type="InterPro" id="IPR008271">
    <property type="entry name" value="Ser/Thr_kinase_AS"/>
</dbReference>
<feature type="region of interest" description="Disordered" evidence="7">
    <location>
        <begin position="31"/>
        <end position="196"/>
    </location>
</feature>
<dbReference type="InterPro" id="IPR017441">
    <property type="entry name" value="Protein_kinase_ATP_BS"/>
</dbReference>
<evidence type="ECO:0000313" key="10">
    <source>
        <dbReference type="Proteomes" id="UP000193642"/>
    </source>
</evidence>
<dbReference type="Gene3D" id="1.10.510.10">
    <property type="entry name" value="Transferase(Phosphotransferase) domain 1"/>
    <property type="match status" value="1"/>
</dbReference>
<dbReference type="AlphaFoldDB" id="A0A1Y2CZ94"/>
<protein>
    <submittedName>
        <fullName evidence="9">Kinase-like protein</fullName>
    </submittedName>
</protein>
<organism evidence="9 10">
    <name type="scientific">Rhizoclosmatium globosum</name>
    <dbReference type="NCBI Taxonomy" id="329046"/>
    <lineage>
        <taxon>Eukaryota</taxon>
        <taxon>Fungi</taxon>
        <taxon>Fungi incertae sedis</taxon>
        <taxon>Chytridiomycota</taxon>
        <taxon>Chytridiomycota incertae sedis</taxon>
        <taxon>Chytridiomycetes</taxon>
        <taxon>Chytridiales</taxon>
        <taxon>Chytriomycetaceae</taxon>
        <taxon>Rhizoclosmatium</taxon>
    </lineage>
</organism>
<keyword evidence="2" id="KW-0808">Transferase</keyword>
<evidence type="ECO:0000256" key="3">
    <source>
        <dbReference type="ARBA" id="ARBA00022741"/>
    </source>
</evidence>
<evidence type="ECO:0000256" key="6">
    <source>
        <dbReference type="PROSITE-ProRule" id="PRU10141"/>
    </source>
</evidence>
<feature type="compositionally biased region" description="Basic and acidic residues" evidence="7">
    <location>
        <begin position="104"/>
        <end position="137"/>
    </location>
</feature>